<dbReference type="SUPFAM" id="SSF53067">
    <property type="entry name" value="Actin-like ATPase domain"/>
    <property type="match status" value="2"/>
</dbReference>
<keyword evidence="4" id="KW-0346">Stress response</keyword>
<dbReference type="PROSITE" id="PS00329">
    <property type="entry name" value="HSP70_2"/>
    <property type="match status" value="1"/>
</dbReference>
<dbReference type="SUPFAM" id="SSF100920">
    <property type="entry name" value="Heat shock protein 70kD (HSP70), peptide-binding domain"/>
    <property type="match status" value="1"/>
</dbReference>
<dbReference type="Gene3D" id="3.30.420.40">
    <property type="match status" value="2"/>
</dbReference>
<proteinExistence type="inferred from homology"/>
<dbReference type="Gene3D" id="3.30.30.30">
    <property type="match status" value="1"/>
</dbReference>
<dbReference type="PRINTS" id="PR00301">
    <property type="entry name" value="HEATSHOCK70"/>
</dbReference>
<dbReference type="OrthoDB" id="2963168at2759"/>
<dbReference type="InterPro" id="IPR018181">
    <property type="entry name" value="Heat_shock_70_CS"/>
</dbReference>
<dbReference type="RefSeq" id="XP_004253741.1">
    <property type="nucleotide sequence ID" value="XM_004253693.1"/>
</dbReference>
<dbReference type="InterPro" id="IPR043129">
    <property type="entry name" value="ATPase_NBD"/>
</dbReference>
<evidence type="ECO:0000256" key="2">
    <source>
        <dbReference type="ARBA" id="ARBA00022840"/>
    </source>
</evidence>
<evidence type="ECO:0000313" key="4">
    <source>
        <dbReference type="EMBL" id="ELP86970.1"/>
    </source>
</evidence>
<comment type="similarity">
    <text evidence="3">Belongs to the heat shock protein 70 family.</text>
</comment>
<dbReference type="PANTHER" id="PTHR19375">
    <property type="entry name" value="HEAT SHOCK PROTEIN 70KDA"/>
    <property type="match status" value="1"/>
</dbReference>
<evidence type="ECO:0000256" key="3">
    <source>
        <dbReference type="RuleBase" id="RU003322"/>
    </source>
</evidence>
<dbReference type="GO" id="GO:0140662">
    <property type="term" value="F:ATP-dependent protein folding chaperone"/>
    <property type="evidence" value="ECO:0007669"/>
    <property type="project" value="InterPro"/>
</dbReference>
<protein>
    <submittedName>
        <fullName evidence="4">Heat shock 70 kDa protein, putative</fullName>
    </submittedName>
</protein>
<dbReference type="KEGG" id="eiv:EIN_316990"/>
<dbReference type="InterPro" id="IPR029047">
    <property type="entry name" value="HSP70_peptide-bd_sf"/>
</dbReference>
<dbReference type="GO" id="GO:0005524">
    <property type="term" value="F:ATP binding"/>
    <property type="evidence" value="ECO:0007669"/>
    <property type="project" value="UniProtKB-KW"/>
</dbReference>
<dbReference type="AlphaFoldDB" id="A0A0A1TZE9"/>
<dbReference type="EMBL" id="KB206890">
    <property type="protein sequence ID" value="ELP86970.1"/>
    <property type="molecule type" value="Genomic_DNA"/>
</dbReference>
<name>A0A0A1TZE9_ENTIV</name>
<evidence type="ECO:0000256" key="1">
    <source>
        <dbReference type="ARBA" id="ARBA00022741"/>
    </source>
</evidence>
<organism evidence="4 5">
    <name type="scientific">Entamoeba invadens IP1</name>
    <dbReference type="NCBI Taxonomy" id="370355"/>
    <lineage>
        <taxon>Eukaryota</taxon>
        <taxon>Amoebozoa</taxon>
        <taxon>Evosea</taxon>
        <taxon>Archamoebae</taxon>
        <taxon>Mastigamoebida</taxon>
        <taxon>Entamoebidae</taxon>
        <taxon>Entamoeba</taxon>
    </lineage>
</organism>
<accession>A0A0A1TZE9</accession>
<gene>
    <name evidence="4" type="ORF">EIN_316990</name>
</gene>
<dbReference type="VEuPathDB" id="AmoebaDB:EIN_316990"/>
<keyword evidence="2 3" id="KW-0067">ATP-binding</keyword>
<dbReference type="Proteomes" id="UP000014680">
    <property type="component" value="Unassembled WGS sequence"/>
</dbReference>
<sequence length="541" mass="60931">MSNSMDDYIQVGIDIGTTKCCICVVDQNRKLRVLEVDMTRLDYKELLPSYVAFVQDKVIVGEVVKKMTQTSNVLYDPKRLFGLVLDYIPKDEKKSFTFDIEQKDNHIVYMVDMGNENIELEPFRPEEVTAFLVQRLLGKLEEIPEYRNKKKKYVVTHPASFQDTQMIATEMVMHLVGITTFKFLSEPVAALLSMKTKMSDIKVDENVVVIDVGGGTLDVTICSLKNSGYYECEACNGDFSVGGNAVDRAVSELIIAKTANIEEYSTYFSEPKRALITEKLAYQKKKVRLRAESERVKILLSSKEVVEVNLSFLFDSTVGYVMKIKRDEMNEKCSDLFEKYRACIRQTLNKGNINSRTIKRVIMTGGASYMQALQNQAKLIFKEATITVVDTPELAVVKGASMFHQGDIQNVFNHSNEDIRVEIGSKCEVIVSKTDLLPAEGTKKVMTVVDGQKKAVFKIYKGDNSQADFNTFVGEFVFDKLPPQKAGDVIFILTVGVDTVGNIEAKAQMIGGRTESTIATVSFEKDEEDFTNTKRHFDAFK</sequence>
<dbReference type="Pfam" id="PF00012">
    <property type="entry name" value="HSP70"/>
    <property type="match status" value="1"/>
</dbReference>
<reference evidence="4 5" key="1">
    <citation type="submission" date="2012-10" db="EMBL/GenBank/DDBJ databases">
        <authorList>
            <person name="Zafar N."/>
            <person name="Inman J."/>
            <person name="Hall N."/>
            <person name="Lorenzi H."/>
            <person name="Caler E."/>
        </authorList>
    </citation>
    <scope>NUCLEOTIDE SEQUENCE [LARGE SCALE GENOMIC DNA]</scope>
    <source>
        <strain evidence="4 5">IP1</strain>
    </source>
</reference>
<dbReference type="Gene3D" id="2.60.34.10">
    <property type="entry name" value="Substrate Binding Domain Of DNAk, Chain A, domain 1"/>
    <property type="match status" value="1"/>
</dbReference>
<dbReference type="InterPro" id="IPR013126">
    <property type="entry name" value="Hsp_70_fam"/>
</dbReference>
<keyword evidence="1 3" id="KW-0547">Nucleotide-binding</keyword>
<evidence type="ECO:0000313" key="5">
    <source>
        <dbReference type="Proteomes" id="UP000014680"/>
    </source>
</evidence>
<dbReference type="GeneID" id="14885908"/>
<dbReference type="OMA" id="MIATEMV"/>
<keyword evidence="5" id="KW-1185">Reference proteome</keyword>
<dbReference type="Gene3D" id="3.90.640.10">
    <property type="entry name" value="Actin, Chain A, domain 4"/>
    <property type="match status" value="1"/>
</dbReference>